<dbReference type="Pfam" id="PF01551">
    <property type="entry name" value="Peptidase_M23"/>
    <property type="match status" value="1"/>
</dbReference>
<reference evidence="3 4" key="1">
    <citation type="journal article" date="2016" name="BMC Genomics">
        <title>Combined genomic and structural analyses of a cultured magnetotactic bacterium reveals its niche adaptation to a dynamic environment.</title>
        <authorList>
            <person name="Araujo A.C."/>
            <person name="Morillo V."/>
            <person name="Cypriano J."/>
            <person name="Teixeira L.C."/>
            <person name="Leao P."/>
            <person name="Lyra S."/>
            <person name="Almeida L.G."/>
            <person name="Bazylinski D.A."/>
            <person name="Vasconcellos A.T."/>
            <person name="Abreu F."/>
            <person name="Lins U."/>
        </authorList>
    </citation>
    <scope>NUCLEOTIDE SEQUENCE [LARGE SCALE GENOMIC DNA]</scope>
    <source>
        <strain evidence="3 4">IT-1</strain>
    </source>
</reference>
<dbReference type="Proteomes" id="UP000194003">
    <property type="component" value="Unassembled WGS sequence"/>
</dbReference>
<comment type="caution">
    <text evidence="3">The sequence shown here is derived from an EMBL/GenBank/DDBJ whole genome shotgun (WGS) entry which is preliminary data.</text>
</comment>
<name>A0A1Y2K7H8_9PROT</name>
<gene>
    <name evidence="3" type="ORF">MAIT1_03491</name>
</gene>
<dbReference type="RefSeq" id="WP_143814744.1">
    <property type="nucleotide sequence ID" value="NZ_LVJN01000018.1"/>
</dbReference>
<dbReference type="SUPFAM" id="SSF51261">
    <property type="entry name" value="Duplicated hybrid motif"/>
    <property type="match status" value="1"/>
</dbReference>
<dbReference type="AlphaFoldDB" id="A0A1Y2K7H8"/>
<proteinExistence type="predicted"/>
<sequence length="292" mass="31447">MLRPIRLLPALLCIAALNLLLTPFSARAAEMILSGELIPGSAVLLQVEGYPDGSKLSGTLAGKSFPFTAEGAAILALDMETKPGPVTLKVNIQRPDGQVETLRERLSVPKRDYKTERIDGLPKKKVELNPADLKRATIETRAIKQTYNSRGGRPGFLLGFQMPVTGRFSGIFGSRRVLNGKPRRPHNGVDIAAPQGTPIVSIAPGEVKLAGDDYFFTGNTVVVHHGHGVTSLYSHMNKILVKPGQWVGAGEQIGEIGMTGRATGPHLHWGVMVRHARVDPLLLPGIRDSVTP</sequence>
<dbReference type="InterPro" id="IPR016047">
    <property type="entry name" value="M23ase_b-sheet_dom"/>
</dbReference>
<evidence type="ECO:0000313" key="3">
    <source>
        <dbReference type="EMBL" id="OSM05318.1"/>
    </source>
</evidence>
<keyword evidence="4" id="KW-1185">Reference proteome</keyword>
<feature type="domain" description="M23ase beta-sheet core" evidence="2">
    <location>
        <begin position="185"/>
        <end position="280"/>
    </location>
</feature>
<dbReference type="PANTHER" id="PTHR21666:SF285">
    <property type="entry name" value="M23 FAMILY METALLOPEPTIDASE"/>
    <property type="match status" value="1"/>
</dbReference>
<dbReference type="OrthoDB" id="9815245at2"/>
<dbReference type="STRING" id="1434232.MAIT1_03491"/>
<dbReference type="PANTHER" id="PTHR21666">
    <property type="entry name" value="PEPTIDASE-RELATED"/>
    <property type="match status" value="1"/>
</dbReference>
<dbReference type="EMBL" id="LVJN01000018">
    <property type="protein sequence ID" value="OSM05318.1"/>
    <property type="molecule type" value="Genomic_DNA"/>
</dbReference>
<dbReference type="GO" id="GO:0004222">
    <property type="term" value="F:metalloendopeptidase activity"/>
    <property type="evidence" value="ECO:0007669"/>
    <property type="project" value="TreeGrafter"/>
</dbReference>
<evidence type="ECO:0000259" key="2">
    <source>
        <dbReference type="Pfam" id="PF01551"/>
    </source>
</evidence>
<keyword evidence="1" id="KW-0732">Signal</keyword>
<evidence type="ECO:0000313" key="4">
    <source>
        <dbReference type="Proteomes" id="UP000194003"/>
    </source>
</evidence>
<dbReference type="InterPro" id="IPR011055">
    <property type="entry name" value="Dup_hybrid_motif"/>
</dbReference>
<dbReference type="InterPro" id="IPR050570">
    <property type="entry name" value="Cell_wall_metabolism_enzyme"/>
</dbReference>
<feature type="signal peptide" evidence="1">
    <location>
        <begin position="1"/>
        <end position="28"/>
    </location>
</feature>
<dbReference type="CDD" id="cd12797">
    <property type="entry name" value="M23_peptidase"/>
    <property type="match status" value="1"/>
</dbReference>
<organism evidence="3 4">
    <name type="scientific">Magnetofaba australis IT-1</name>
    <dbReference type="NCBI Taxonomy" id="1434232"/>
    <lineage>
        <taxon>Bacteria</taxon>
        <taxon>Pseudomonadati</taxon>
        <taxon>Pseudomonadota</taxon>
        <taxon>Magnetococcia</taxon>
        <taxon>Magnetococcales</taxon>
        <taxon>Magnetococcaceae</taxon>
        <taxon>Magnetofaba</taxon>
    </lineage>
</organism>
<feature type="chain" id="PRO_5013299624" evidence="1">
    <location>
        <begin position="29"/>
        <end position="292"/>
    </location>
</feature>
<evidence type="ECO:0000256" key="1">
    <source>
        <dbReference type="SAM" id="SignalP"/>
    </source>
</evidence>
<protein>
    <submittedName>
        <fullName evidence="3">Putative peptidase M23B</fullName>
    </submittedName>
</protein>
<accession>A0A1Y2K7H8</accession>
<dbReference type="Gene3D" id="2.70.70.10">
    <property type="entry name" value="Glucose Permease (Domain IIA)"/>
    <property type="match status" value="1"/>
</dbReference>